<comment type="pathway">
    <text evidence="6">Metabolic intermediate biosynthesis; acetyl-CoA biosynthesis; acetyl-CoA from acetate: step 1/2.</text>
</comment>
<keyword evidence="4 6" id="KW-0418">Kinase</keyword>
<feature type="active site" description="Proton donor/acceptor" evidence="6">
    <location>
        <position position="114"/>
    </location>
</feature>
<dbReference type="GO" id="GO:0005737">
    <property type="term" value="C:cytoplasm"/>
    <property type="evidence" value="ECO:0007669"/>
    <property type="project" value="UniProtKB-SubCell"/>
</dbReference>
<dbReference type="PIRSF" id="PIRSF000722">
    <property type="entry name" value="Acetate_prop_kin"/>
    <property type="match status" value="1"/>
</dbReference>
<evidence type="ECO:0000256" key="4">
    <source>
        <dbReference type="ARBA" id="ARBA00022777"/>
    </source>
</evidence>
<organism evidence="8 9">
    <name type="scientific">Catellatospora bangladeshensis</name>
    <dbReference type="NCBI Taxonomy" id="310355"/>
    <lineage>
        <taxon>Bacteria</taxon>
        <taxon>Bacillati</taxon>
        <taxon>Actinomycetota</taxon>
        <taxon>Actinomycetes</taxon>
        <taxon>Micromonosporales</taxon>
        <taxon>Micromonosporaceae</taxon>
        <taxon>Catellatospora</taxon>
    </lineage>
</organism>
<feature type="binding site" evidence="6">
    <location>
        <position position="57"/>
    </location>
    <ligand>
        <name>substrate</name>
    </ligand>
</feature>
<dbReference type="PANTHER" id="PTHR21060:SF15">
    <property type="entry name" value="ACETATE KINASE-RELATED"/>
    <property type="match status" value="1"/>
</dbReference>
<dbReference type="UniPathway" id="UPA00340">
    <property type="reaction ID" value="UER00458"/>
</dbReference>
<feature type="site" description="Transition state stabilizer" evidence="6">
    <location>
        <position position="146"/>
    </location>
</feature>
<dbReference type="GO" id="GO:0006085">
    <property type="term" value="P:acetyl-CoA biosynthetic process"/>
    <property type="evidence" value="ECO:0007669"/>
    <property type="project" value="UniProtKB-UniRule"/>
</dbReference>
<comment type="subcellular location">
    <subcellularLocation>
        <location evidence="6">Cytoplasm</location>
    </subcellularLocation>
</comment>
<evidence type="ECO:0000256" key="3">
    <source>
        <dbReference type="ARBA" id="ARBA00022741"/>
    </source>
</evidence>
<reference evidence="8 9" key="1">
    <citation type="submission" date="2021-01" db="EMBL/GenBank/DDBJ databases">
        <title>Whole genome shotgun sequence of Catellatospora bangladeshensis NBRC 107357.</title>
        <authorList>
            <person name="Komaki H."/>
            <person name="Tamura T."/>
        </authorList>
    </citation>
    <scope>NUCLEOTIDE SEQUENCE [LARGE SCALE GENOMIC DNA]</scope>
    <source>
        <strain evidence="8 9">NBRC 107357</strain>
    </source>
</reference>
<dbReference type="InterPro" id="IPR000890">
    <property type="entry name" value="Aliphatic_acid_kin_short-chain"/>
</dbReference>
<protein>
    <recommendedName>
        <fullName evidence="6">Acetate kinase</fullName>
        <ecNumber evidence="6">2.7.2.1</ecNumber>
    </recommendedName>
    <alternativeName>
        <fullName evidence="6">Acetokinase</fullName>
    </alternativeName>
</protein>
<evidence type="ECO:0000256" key="1">
    <source>
        <dbReference type="ARBA" id="ARBA00008748"/>
    </source>
</evidence>
<comment type="function">
    <text evidence="6">Catalyzes the formation of acetyl phosphate from acetate and ATP. Can also catalyze the reverse reaction.</text>
</comment>
<dbReference type="GO" id="GO:0005524">
    <property type="term" value="F:ATP binding"/>
    <property type="evidence" value="ECO:0007669"/>
    <property type="project" value="UniProtKB-KW"/>
</dbReference>
<feature type="binding site" evidence="6">
    <location>
        <position position="350"/>
    </location>
    <ligand>
        <name>Mg(2+)</name>
        <dbReference type="ChEBI" id="CHEBI:18420"/>
    </ligand>
</feature>
<evidence type="ECO:0000313" key="8">
    <source>
        <dbReference type="EMBL" id="GIF79835.1"/>
    </source>
</evidence>
<dbReference type="HAMAP" id="MF_00020">
    <property type="entry name" value="Acetate_kinase"/>
    <property type="match status" value="1"/>
</dbReference>
<dbReference type="Pfam" id="PF00871">
    <property type="entry name" value="Acetate_kinase"/>
    <property type="match status" value="1"/>
</dbReference>
<name>A0A8J3NIY0_9ACTN</name>
<dbReference type="PROSITE" id="PS01076">
    <property type="entry name" value="ACETATE_KINASE_2"/>
    <property type="match status" value="1"/>
</dbReference>
<keyword evidence="6" id="KW-0479">Metal-binding</keyword>
<dbReference type="GO" id="GO:0000287">
    <property type="term" value="F:magnesium ion binding"/>
    <property type="evidence" value="ECO:0007669"/>
    <property type="project" value="UniProtKB-UniRule"/>
</dbReference>
<keyword evidence="6" id="KW-0460">Magnesium</keyword>
<dbReference type="RefSeq" id="WP_203742829.1">
    <property type="nucleotide sequence ID" value="NZ_BONF01000008.1"/>
</dbReference>
<dbReference type="Proteomes" id="UP000601223">
    <property type="component" value="Unassembled WGS sequence"/>
</dbReference>
<feature type="binding site" evidence="6">
    <location>
        <position position="7"/>
    </location>
    <ligand>
        <name>Mg(2+)</name>
        <dbReference type="ChEBI" id="CHEBI:18420"/>
    </ligand>
</feature>
<keyword evidence="2 6" id="KW-0808">Transferase</keyword>
<dbReference type="PRINTS" id="PR00471">
    <property type="entry name" value="ACETATEKNASE"/>
</dbReference>
<dbReference type="EMBL" id="BONF01000008">
    <property type="protein sequence ID" value="GIF79835.1"/>
    <property type="molecule type" value="Genomic_DNA"/>
</dbReference>
<dbReference type="CDD" id="cd24010">
    <property type="entry name" value="ASKHA_NBD_AcK_PK"/>
    <property type="match status" value="1"/>
</dbReference>
<dbReference type="InterPro" id="IPR043129">
    <property type="entry name" value="ATPase_NBD"/>
</dbReference>
<comment type="cofactor">
    <cofactor evidence="6">
        <name>Mg(2+)</name>
        <dbReference type="ChEBI" id="CHEBI:18420"/>
    </cofactor>
    <cofactor evidence="6">
        <name>Mn(2+)</name>
        <dbReference type="ChEBI" id="CHEBI:29035"/>
    </cofactor>
    <text evidence="6">Mg(2+). Can also accept Mn(2+).</text>
</comment>
<evidence type="ECO:0000256" key="5">
    <source>
        <dbReference type="ARBA" id="ARBA00022840"/>
    </source>
</evidence>
<dbReference type="GO" id="GO:0008776">
    <property type="term" value="F:acetate kinase activity"/>
    <property type="evidence" value="ECO:0007669"/>
    <property type="project" value="UniProtKB-UniRule"/>
</dbReference>
<feature type="site" description="Transition state stabilizer" evidence="6">
    <location>
        <position position="207"/>
    </location>
</feature>
<evidence type="ECO:0000256" key="7">
    <source>
        <dbReference type="RuleBase" id="RU003835"/>
    </source>
</evidence>
<keyword evidence="5 6" id="KW-0067">ATP-binding</keyword>
<comment type="catalytic activity">
    <reaction evidence="6">
        <text>acetate + ATP = acetyl phosphate + ADP</text>
        <dbReference type="Rhea" id="RHEA:11352"/>
        <dbReference type="ChEBI" id="CHEBI:22191"/>
        <dbReference type="ChEBI" id="CHEBI:30089"/>
        <dbReference type="ChEBI" id="CHEBI:30616"/>
        <dbReference type="ChEBI" id="CHEBI:456216"/>
        <dbReference type="EC" id="2.7.2.1"/>
    </reaction>
</comment>
<evidence type="ECO:0000256" key="2">
    <source>
        <dbReference type="ARBA" id="ARBA00022679"/>
    </source>
</evidence>
<proteinExistence type="inferred from homology"/>
<keyword evidence="3 6" id="KW-0547">Nucleotide-binding</keyword>
<feature type="binding site" evidence="6">
    <location>
        <begin position="174"/>
        <end position="178"/>
    </location>
    <ligand>
        <name>ATP</name>
        <dbReference type="ChEBI" id="CHEBI:30616"/>
    </ligand>
</feature>
<gene>
    <name evidence="6 8" type="primary">ackA</name>
    <name evidence="8" type="ORF">Cba03nite_11840</name>
</gene>
<feature type="binding site" evidence="6">
    <location>
        <begin position="248"/>
        <end position="250"/>
    </location>
    <ligand>
        <name>ATP</name>
        <dbReference type="ChEBI" id="CHEBI:30616"/>
    </ligand>
</feature>
<sequence>MKILVLNVGSASVKWGLYLDGRSVDGGLVDRVTDPAQAVREVLFSADVSGLDAVGHRVVHGGLRFSTPTLIDDEVLEAVTRLIPLAPLHNPVNLAGIRIAREMLPGVPQAAVFDTAFHRTIPPAQAMYAIDVEVAQENGIARYGFHGTSHAYVSHRTAKLLGRDPAELNVITLHLGNGASACAVRGGRSTTTSMGLSPLEGLVMGSRSGNIDPAVVFHLHRVAGMSFDAIDDLLNKRSGLRGLCGDGDMREVLRRRADGDAAATLAFDVYCERVKGYVGAYYALLGRVDAITFTAGVGENAAPVREASLSGLGALGISVDPARNDAASREERLISPDGAPVAVCVVPTDEELEIATQTAELLAR</sequence>
<dbReference type="GO" id="GO:0006083">
    <property type="term" value="P:acetate metabolic process"/>
    <property type="evidence" value="ECO:0007669"/>
    <property type="project" value="TreeGrafter"/>
</dbReference>
<feature type="binding site" evidence="6">
    <location>
        <begin position="296"/>
        <end position="300"/>
    </location>
    <ligand>
        <name>ATP</name>
        <dbReference type="ChEBI" id="CHEBI:30616"/>
    </ligand>
</feature>
<dbReference type="PANTHER" id="PTHR21060">
    <property type="entry name" value="ACETATE KINASE"/>
    <property type="match status" value="1"/>
</dbReference>
<comment type="similarity">
    <text evidence="1 6 7">Belongs to the acetokinase family.</text>
</comment>
<evidence type="ECO:0000313" key="9">
    <source>
        <dbReference type="Proteomes" id="UP000601223"/>
    </source>
</evidence>
<comment type="subunit">
    <text evidence="6">Homodimer.</text>
</comment>
<dbReference type="InterPro" id="IPR004372">
    <property type="entry name" value="Ac/propionate_kinase"/>
</dbReference>
<accession>A0A8J3NIY0</accession>
<dbReference type="AlphaFoldDB" id="A0A8J3NIY0"/>
<dbReference type="EC" id="2.7.2.1" evidence="6"/>
<dbReference type="Gene3D" id="3.30.420.40">
    <property type="match status" value="2"/>
</dbReference>
<comment type="caution">
    <text evidence="8">The sequence shown here is derived from an EMBL/GenBank/DDBJ whole genome shotgun (WGS) entry which is preliminary data.</text>
</comment>
<dbReference type="InterPro" id="IPR023865">
    <property type="entry name" value="Aliphatic_acid_kinase_CS"/>
</dbReference>
<keyword evidence="9" id="KW-1185">Reference proteome</keyword>
<evidence type="ECO:0000256" key="6">
    <source>
        <dbReference type="HAMAP-Rule" id="MF_00020"/>
    </source>
</evidence>
<dbReference type="SUPFAM" id="SSF53067">
    <property type="entry name" value="Actin-like ATPase domain"/>
    <property type="match status" value="2"/>
</dbReference>
<keyword evidence="6" id="KW-0963">Cytoplasm</keyword>
<feature type="binding site" evidence="6">
    <location>
        <position position="14"/>
    </location>
    <ligand>
        <name>ATP</name>
        <dbReference type="ChEBI" id="CHEBI:30616"/>
    </ligand>
</feature>
<dbReference type="NCBIfam" id="TIGR00016">
    <property type="entry name" value="ackA"/>
    <property type="match status" value="1"/>
</dbReference>